<evidence type="ECO:0000313" key="2">
    <source>
        <dbReference type="EMBL" id="KAG7332812.1"/>
    </source>
</evidence>
<evidence type="ECO:0000313" key="3">
    <source>
        <dbReference type="Proteomes" id="UP000824219"/>
    </source>
</evidence>
<organism evidence="2 3">
    <name type="scientific">Hemibagrus wyckioides</name>
    <dbReference type="NCBI Taxonomy" id="337641"/>
    <lineage>
        <taxon>Eukaryota</taxon>
        <taxon>Metazoa</taxon>
        <taxon>Chordata</taxon>
        <taxon>Craniata</taxon>
        <taxon>Vertebrata</taxon>
        <taxon>Euteleostomi</taxon>
        <taxon>Actinopterygii</taxon>
        <taxon>Neopterygii</taxon>
        <taxon>Teleostei</taxon>
        <taxon>Ostariophysi</taxon>
        <taxon>Siluriformes</taxon>
        <taxon>Bagridae</taxon>
        <taxon>Hemibagrus</taxon>
    </lineage>
</organism>
<protein>
    <recommendedName>
        <fullName evidence="4">Secreted protein</fullName>
    </recommendedName>
</protein>
<reference evidence="2 3" key="1">
    <citation type="submission" date="2021-06" db="EMBL/GenBank/DDBJ databases">
        <title>Chromosome-level genome assembly of the red-tail catfish (Hemibagrus wyckioides).</title>
        <authorList>
            <person name="Shao F."/>
        </authorList>
    </citation>
    <scope>NUCLEOTIDE SEQUENCE [LARGE SCALE GENOMIC DNA]</scope>
    <source>
        <strain evidence="2">EC202008001</strain>
        <tissue evidence="2">Blood</tissue>
    </source>
</reference>
<feature type="signal peptide" evidence="1">
    <location>
        <begin position="1"/>
        <end position="34"/>
    </location>
</feature>
<dbReference type="EMBL" id="JAHKSW010000005">
    <property type="protein sequence ID" value="KAG7332812.1"/>
    <property type="molecule type" value="Genomic_DNA"/>
</dbReference>
<evidence type="ECO:0000256" key="1">
    <source>
        <dbReference type="SAM" id="SignalP"/>
    </source>
</evidence>
<evidence type="ECO:0008006" key="4">
    <source>
        <dbReference type="Google" id="ProtNLM"/>
    </source>
</evidence>
<gene>
    <name evidence="2" type="ORF">KOW79_004646</name>
</gene>
<dbReference type="Proteomes" id="UP000824219">
    <property type="component" value="Linkage Group LG05"/>
</dbReference>
<keyword evidence="1" id="KW-0732">Signal</keyword>
<name>A0A9D3SQH5_9TELE</name>
<proteinExistence type="predicted"/>
<comment type="caution">
    <text evidence="2">The sequence shown here is derived from an EMBL/GenBank/DDBJ whole genome shotgun (WGS) entry which is preliminary data.</text>
</comment>
<feature type="chain" id="PRO_5039344785" description="Secreted protein" evidence="1">
    <location>
        <begin position="35"/>
        <end position="80"/>
    </location>
</feature>
<dbReference type="AlphaFoldDB" id="A0A9D3SQH5"/>
<sequence length="80" mass="8608">MIFSLSSAPPRPVRMRSSVVLLLMFALSSVPVGAIDTSALAVELSHCALKVCSTEISLCHLIYGHQHMDQFEGGGNLPLR</sequence>
<keyword evidence="3" id="KW-1185">Reference proteome</keyword>
<accession>A0A9D3SQH5</accession>